<dbReference type="Proteomes" id="UP000197361">
    <property type="component" value="Unassembled WGS sequence"/>
</dbReference>
<dbReference type="InterPro" id="IPR056209">
    <property type="entry name" value="SU10_adaptor"/>
</dbReference>
<dbReference type="OrthoDB" id="7366738at2"/>
<dbReference type="AlphaFoldDB" id="A0A246JRR9"/>
<dbReference type="RefSeq" id="WP_088441832.1">
    <property type="nucleotide sequence ID" value="NZ_BMMC01000002.1"/>
</dbReference>
<dbReference type="Pfam" id="PF24175">
    <property type="entry name" value="SU10_adaptor"/>
    <property type="match status" value="1"/>
</dbReference>
<name>A0A246JRR9_9SPHN</name>
<reference evidence="1 2" key="1">
    <citation type="journal article" date="2010" name="Int. J. Syst. Evol. Microbiol.">
        <title>Sphingopyxis bauzanensis sp. nov., a psychrophilic bacterium isolated from soil.</title>
        <authorList>
            <person name="Zhang D.C."/>
            <person name="Liu H.C."/>
            <person name="Xin Y.H."/>
            <person name="Zhou Y.G."/>
            <person name="Schinner F."/>
            <person name="Margesin R."/>
        </authorList>
    </citation>
    <scope>NUCLEOTIDE SEQUENCE [LARGE SCALE GENOMIC DNA]</scope>
    <source>
        <strain evidence="1 2">DSM 22271</strain>
    </source>
</reference>
<organism evidence="1 2">
    <name type="scientific">Sphingopyxis bauzanensis</name>
    <dbReference type="NCBI Taxonomy" id="651663"/>
    <lineage>
        <taxon>Bacteria</taxon>
        <taxon>Pseudomonadati</taxon>
        <taxon>Pseudomonadota</taxon>
        <taxon>Alphaproteobacteria</taxon>
        <taxon>Sphingomonadales</taxon>
        <taxon>Sphingomonadaceae</taxon>
        <taxon>Sphingopyxis</taxon>
    </lineage>
</organism>
<protein>
    <submittedName>
        <fullName evidence="1">Uncharacterized protein</fullName>
    </submittedName>
</protein>
<gene>
    <name evidence="1" type="ORF">CDQ92_13180</name>
</gene>
<proteinExistence type="predicted"/>
<evidence type="ECO:0000313" key="2">
    <source>
        <dbReference type="Proteomes" id="UP000197361"/>
    </source>
</evidence>
<dbReference type="EMBL" id="NISK01000003">
    <property type="protein sequence ID" value="OWQ95731.1"/>
    <property type="molecule type" value="Genomic_DNA"/>
</dbReference>
<comment type="caution">
    <text evidence="1">The sequence shown here is derived from an EMBL/GenBank/DDBJ whole genome shotgun (WGS) entry which is preliminary data.</text>
</comment>
<sequence>MTIVISTEDSVRFQTLAGLKASISSRLDRDFDDDDLADFIYLAEREMERVLPVAAREVTAPLTISAQTATLPSDFKAVRHITVSSNGTWPLSLSAPSSLCSHTGCPNAYAVVAGQLWFSPVPATAYSGLLVYERKITSLTETAPSNWILQLHPDAYFYGALVQAADFIADSSRIDRYRAMFETVIGQMIDESERYRNSGSPMMPTMIGVV</sequence>
<keyword evidence="2" id="KW-1185">Reference proteome</keyword>
<evidence type="ECO:0000313" key="1">
    <source>
        <dbReference type="EMBL" id="OWQ95731.1"/>
    </source>
</evidence>
<accession>A0A246JRR9</accession>